<dbReference type="EMBL" id="GEDG01024635">
    <property type="protein sequence ID" value="JAP15828.1"/>
    <property type="molecule type" value="Transcribed_RNA"/>
</dbReference>
<protein>
    <submittedName>
        <fullName evidence="1">Putative ovule protein</fullName>
    </submittedName>
</protein>
<sequence length="86" mass="9667">MTRLSSPGGCEIKVRADLMESSNRRGREKVLVDGSQWLGAIMKKPWLHTAFSKLNLGNLSKLIVNFQDGSVNVVIYFYNQKCGHNL</sequence>
<proteinExistence type="predicted"/>
<dbReference type="AlphaFoldDB" id="A0A0V0H648"/>
<name>A0A0V0H648_SOLCH</name>
<organism evidence="1">
    <name type="scientific">Solanum chacoense</name>
    <name type="common">Chaco potato</name>
    <dbReference type="NCBI Taxonomy" id="4108"/>
    <lineage>
        <taxon>Eukaryota</taxon>
        <taxon>Viridiplantae</taxon>
        <taxon>Streptophyta</taxon>
        <taxon>Embryophyta</taxon>
        <taxon>Tracheophyta</taxon>
        <taxon>Spermatophyta</taxon>
        <taxon>Magnoliopsida</taxon>
        <taxon>eudicotyledons</taxon>
        <taxon>Gunneridae</taxon>
        <taxon>Pentapetalae</taxon>
        <taxon>asterids</taxon>
        <taxon>lamiids</taxon>
        <taxon>Solanales</taxon>
        <taxon>Solanaceae</taxon>
        <taxon>Solanoideae</taxon>
        <taxon>Solaneae</taxon>
        <taxon>Solanum</taxon>
    </lineage>
</organism>
<reference evidence="1" key="1">
    <citation type="submission" date="2015-12" db="EMBL/GenBank/DDBJ databases">
        <title>Gene expression during late stages of embryo sac development: a critical building block for successful pollen-pistil interactions.</title>
        <authorList>
            <person name="Liu Y."/>
            <person name="Joly V."/>
            <person name="Sabar M."/>
            <person name="Matton D.P."/>
        </authorList>
    </citation>
    <scope>NUCLEOTIDE SEQUENCE</scope>
</reference>
<evidence type="ECO:0000313" key="1">
    <source>
        <dbReference type="EMBL" id="JAP15828.1"/>
    </source>
</evidence>
<accession>A0A0V0H648</accession>